<gene>
    <name evidence="1" type="ORF">Syun_021568</name>
</gene>
<keyword evidence="2" id="KW-1185">Reference proteome</keyword>
<protein>
    <submittedName>
        <fullName evidence="1">Uncharacterized protein</fullName>
    </submittedName>
</protein>
<sequence>MEWREVAKARTLMFYRQIRVVRAVDWPFRGFKHGGVSLGTETDGSILFPANANSSLESSLLLGSLVDRASFQFP</sequence>
<dbReference type="EMBL" id="JBBNAF010000009">
    <property type="protein sequence ID" value="KAK9114771.1"/>
    <property type="molecule type" value="Genomic_DNA"/>
</dbReference>
<comment type="caution">
    <text evidence="1">The sequence shown here is derived from an EMBL/GenBank/DDBJ whole genome shotgun (WGS) entry which is preliminary data.</text>
</comment>
<dbReference type="Proteomes" id="UP001420932">
    <property type="component" value="Unassembled WGS sequence"/>
</dbReference>
<dbReference type="AlphaFoldDB" id="A0AAP0IFV9"/>
<name>A0AAP0IFV9_9MAGN</name>
<organism evidence="1 2">
    <name type="scientific">Stephania yunnanensis</name>
    <dbReference type="NCBI Taxonomy" id="152371"/>
    <lineage>
        <taxon>Eukaryota</taxon>
        <taxon>Viridiplantae</taxon>
        <taxon>Streptophyta</taxon>
        <taxon>Embryophyta</taxon>
        <taxon>Tracheophyta</taxon>
        <taxon>Spermatophyta</taxon>
        <taxon>Magnoliopsida</taxon>
        <taxon>Ranunculales</taxon>
        <taxon>Menispermaceae</taxon>
        <taxon>Menispermoideae</taxon>
        <taxon>Cissampelideae</taxon>
        <taxon>Stephania</taxon>
    </lineage>
</organism>
<proteinExistence type="predicted"/>
<evidence type="ECO:0000313" key="2">
    <source>
        <dbReference type="Proteomes" id="UP001420932"/>
    </source>
</evidence>
<accession>A0AAP0IFV9</accession>
<reference evidence="1 2" key="1">
    <citation type="submission" date="2024-01" db="EMBL/GenBank/DDBJ databases">
        <title>Genome assemblies of Stephania.</title>
        <authorList>
            <person name="Yang L."/>
        </authorList>
    </citation>
    <scope>NUCLEOTIDE SEQUENCE [LARGE SCALE GENOMIC DNA]</scope>
    <source>
        <strain evidence="1">YNDBR</strain>
        <tissue evidence="1">Leaf</tissue>
    </source>
</reference>
<evidence type="ECO:0000313" key="1">
    <source>
        <dbReference type="EMBL" id="KAK9114771.1"/>
    </source>
</evidence>